<evidence type="ECO:0000313" key="3">
    <source>
        <dbReference type="EMBL" id="CAB4690432.1"/>
    </source>
</evidence>
<dbReference type="AlphaFoldDB" id="A0A6J6NWQ7"/>
<dbReference type="SMART" id="SM00331">
    <property type="entry name" value="PP2C_SIG"/>
    <property type="match status" value="1"/>
</dbReference>
<dbReference type="InterPro" id="IPR036457">
    <property type="entry name" value="PPM-type-like_dom_sf"/>
</dbReference>
<keyword evidence="1" id="KW-0812">Transmembrane</keyword>
<proteinExistence type="predicted"/>
<keyword evidence="1" id="KW-0472">Membrane</keyword>
<keyword evidence="1" id="KW-1133">Transmembrane helix</keyword>
<dbReference type="Pfam" id="PF13672">
    <property type="entry name" value="PP2C_2"/>
    <property type="match status" value="1"/>
</dbReference>
<dbReference type="InterPro" id="IPR015655">
    <property type="entry name" value="PP2C"/>
</dbReference>
<dbReference type="SUPFAM" id="SSF81606">
    <property type="entry name" value="PP2C-like"/>
    <property type="match status" value="1"/>
</dbReference>
<dbReference type="Gene3D" id="3.60.40.10">
    <property type="entry name" value="PPM-type phosphatase domain"/>
    <property type="match status" value="1"/>
</dbReference>
<dbReference type="PANTHER" id="PTHR47992">
    <property type="entry name" value="PROTEIN PHOSPHATASE"/>
    <property type="match status" value="1"/>
</dbReference>
<dbReference type="InterPro" id="IPR001932">
    <property type="entry name" value="PPM-type_phosphatase-like_dom"/>
</dbReference>
<dbReference type="EMBL" id="CAEZWV010000086">
    <property type="protein sequence ID" value="CAB4690432.1"/>
    <property type="molecule type" value="Genomic_DNA"/>
</dbReference>
<organism evidence="3">
    <name type="scientific">freshwater metagenome</name>
    <dbReference type="NCBI Taxonomy" id="449393"/>
    <lineage>
        <taxon>unclassified sequences</taxon>
        <taxon>metagenomes</taxon>
        <taxon>ecological metagenomes</taxon>
    </lineage>
</organism>
<dbReference type="SMART" id="SM00332">
    <property type="entry name" value="PP2Cc"/>
    <property type="match status" value="1"/>
</dbReference>
<sequence>MKLKWGATTDVGMVRQQNEDAFHAEENLYIVADGMGGHNAGEVASALAVSTVRSGARMGIHTPDQFRELVQQANTAIYTASLDDSTQSGMGTTLTAAAIIPGEEPRILVANVGDSRTYLYRSGALTRLSVDHSYVQELVNEGIITPEEARVHPRRNIVTRAMGIDRFVQVDVFSHLVRTGDRLVLCSDGLVDEVADTDIARVLTEHSDPQDTAEALVLVANANGGRDNTTVIVLDILDDISAPIVLDEPDDTQQMPVVVGAPSKPTKKKLRIGVALFWSALIAIIFGVITTVGVYARSGYYVGFNEDDNVVVYRGRVGGMLWFQPTVDTETKLNGDDLPDNVRLDVSMNKSFTSSGLAAKYLMLVQTAIDNSTSTTTTTSTTIAK</sequence>
<feature type="domain" description="PPM-type phosphatase" evidence="2">
    <location>
        <begin position="4"/>
        <end position="236"/>
    </location>
</feature>
<dbReference type="NCBIfam" id="NF033484">
    <property type="entry name" value="Stp1_PP2C_phos"/>
    <property type="match status" value="1"/>
</dbReference>
<dbReference type="CDD" id="cd00143">
    <property type="entry name" value="PP2Cc"/>
    <property type="match status" value="1"/>
</dbReference>
<evidence type="ECO:0000256" key="1">
    <source>
        <dbReference type="SAM" id="Phobius"/>
    </source>
</evidence>
<evidence type="ECO:0000259" key="2">
    <source>
        <dbReference type="PROSITE" id="PS51746"/>
    </source>
</evidence>
<gene>
    <name evidence="3" type="ORF">UFOPK2295_01855</name>
</gene>
<feature type="transmembrane region" description="Helical" evidence="1">
    <location>
        <begin position="272"/>
        <end position="296"/>
    </location>
</feature>
<name>A0A6J6NWQ7_9ZZZZ</name>
<reference evidence="3" key="1">
    <citation type="submission" date="2020-05" db="EMBL/GenBank/DDBJ databases">
        <authorList>
            <person name="Chiriac C."/>
            <person name="Salcher M."/>
            <person name="Ghai R."/>
            <person name="Kavagutti S V."/>
        </authorList>
    </citation>
    <scope>NUCLEOTIDE SEQUENCE</scope>
</reference>
<dbReference type="GO" id="GO:0004722">
    <property type="term" value="F:protein serine/threonine phosphatase activity"/>
    <property type="evidence" value="ECO:0007669"/>
    <property type="project" value="InterPro"/>
</dbReference>
<protein>
    <submittedName>
        <fullName evidence="3">Unannotated protein</fullName>
    </submittedName>
</protein>
<dbReference type="PROSITE" id="PS51746">
    <property type="entry name" value="PPM_2"/>
    <property type="match status" value="1"/>
</dbReference>
<accession>A0A6J6NWQ7</accession>